<proteinExistence type="predicted"/>
<dbReference type="EMBL" id="GBXM01041256">
    <property type="protein sequence ID" value="JAH67321.1"/>
    <property type="molecule type" value="Transcribed_RNA"/>
</dbReference>
<dbReference type="AlphaFoldDB" id="A0A0E9UNJ0"/>
<evidence type="ECO:0000313" key="1">
    <source>
        <dbReference type="EMBL" id="JAH67321.1"/>
    </source>
</evidence>
<sequence length="63" mass="6923">MVENWGIGVTWDRGGTRSKGEFALTLGRPKPTMLFVGPSSTSAHIAGVRARGEIRRWYNTSTT</sequence>
<organism evidence="1">
    <name type="scientific">Anguilla anguilla</name>
    <name type="common">European freshwater eel</name>
    <name type="synonym">Muraena anguilla</name>
    <dbReference type="NCBI Taxonomy" id="7936"/>
    <lineage>
        <taxon>Eukaryota</taxon>
        <taxon>Metazoa</taxon>
        <taxon>Chordata</taxon>
        <taxon>Craniata</taxon>
        <taxon>Vertebrata</taxon>
        <taxon>Euteleostomi</taxon>
        <taxon>Actinopterygii</taxon>
        <taxon>Neopterygii</taxon>
        <taxon>Teleostei</taxon>
        <taxon>Anguilliformes</taxon>
        <taxon>Anguillidae</taxon>
        <taxon>Anguilla</taxon>
    </lineage>
</organism>
<accession>A0A0E9UNJ0</accession>
<reference evidence="1" key="1">
    <citation type="submission" date="2014-11" db="EMBL/GenBank/DDBJ databases">
        <authorList>
            <person name="Amaro Gonzalez C."/>
        </authorList>
    </citation>
    <scope>NUCLEOTIDE SEQUENCE</scope>
</reference>
<name>A0A0E9UNJ0_ANGAN</name>
<protein>
    <submittedName>
        <fullName evidence="1">Uncharacterized protein</fullName>
    </submittedName>
</protein>
<reference evidence="1" key="2">
    <citation type="journal article" date="2015" name="Fish Shellfish Immunol.">
        <title>Early steps in the European eel (Anguilla anguilla)-Vibrio vulnificus interaction in the gills: Role of the RtxA13 toxin.</title>
        <authorList>
            <person name="Callol A."/>
            <person name="Pajuelo D."/>
            <person name="Ebbesson L."/>
            <person name="Teles M."/>
            <person name="MacKenzie S."/>
            <person name="Amaro C."/>
        </authorList>
    </citation>
    <scope>NUCLEOTIDE SEQUENCE</scope>
</reference>